<evidence type="ECO:0000256" key="1">
    <source>
        <dbReference type="SAM" id="Phobius"/>
    </source>
</evidence>
<proteinExistence type="predicted"/>
<accession>A0ABS3AXD5</accession>
<name>A0ABS3AXD5_9BACT</name>
<dbReference type="Proteomes" id="UP000717534">
    <property type="component" value="Unassembled WGS sequence"/>
</dbReference>
<evidence type="ECO:0000313" key="3">
    <source>
        <dbReference type="Proteomes" id="UP000717534"/>
    </source>
</evidence>
<sequence>MANNERSQFEIEKEIYNTQWSNIRQHWQETIISVRYLSTLVIFAIFPLKFLKVTNSGTVTIGIDHDIAIFIKLFLMVIIFIMGLLTFLNQLNHHKRSKEARTVVVAIEKKWNLYENNKFKYQENNSNYCYSKFSGGEFRLTHSVIQFAFIIVITLVGLVFVLIA</sequence>
<organism evidence="2 3">
    <name type="scientific">Desulfotalea psychrophila</name>
    <dbReference type="NCBI Taxonomy" id="84980"/>
    <lineage>
        <taxon>Bacteria</taxon>
        <taxon>Pseudomonadati</taxon>
        <taxon>Thermodesulfobacteriota</taxon>
        <taxon>Desulfobulbia</taxon>
        <taxon>Desulfobulbales</taxon>
        <taxon>Desulfocapsaceae</taxon>
        <taxon>Desulfotalea</taxon>
    </lineage>
</organism>
<keyword evidence="1" id="KW-1133">Transmembrane helix</keyword>
<keyword evidence="1" id="KW-0812">Transmembrane</keyword>
<protein>
    <submittedName>
        <fullName evidence="2">Uncharacterized protein</fullName>
    </submittedName>
</protein>
<gene>
    <name evidence="2" type="ORF">JYU06_04000</name>
</gene>
<reference evidence="2 3" key="1">
    <citation type="submission" date="2021-02" db="EMBL/GenBank/DDBJ databases">
        <title>Activity-based single-cell genomes from oceanic crustal fluid captures similar information to metagenomic and metatranscriptomic surveys with orders of magnitude less sampling.</title>
        <authorList>
            <person name="D'Angelo T.S."/>
            <person name="Orcutt B.N."/>
        </authorList>
    </citation>
    <scope>NUCLEOTIDE SEQUENCE [LARGE SCALE GENOMIC DNA]</scope>
    <source>
        <strain evidence="2">AH-315-G02</strain>
    </source>
</reference>
<feature type="transmembrane region" description="Helical" evidence="1">
    <location>
        <begin position="67"/>
        <end position="88"/>
    </location>
</feature>
<dbReference type="EMBL" id="JAFITO010000036">
    <property type="protein sequence ID" value="MBN4068666.1"/>
    <property type="molecule type" value="Genomic_DNA"/>
</dbReference>
<feature type="transmembrane region" description="Helical" evidence="1">
    <location>
        <begin position="34"/>
        <end position="51"/>
    </location>
</feature>
<keyword evidence="3" id="KW-1185">Reference proteome</keyword>
<comment type="caution">
    <text evidence="2">The sequence shown here is derived from an EMBL/GenBank/DDBJ whole genome shotgun (WGS) entry which is preliminary data.</text>
</comment>
<evidence type="ECO:0000313" key="2">
    <source>
        <dbReference type="EMBL" id="MBN4068666.1"/>
    </source>
</evidence>
<keyword evidence="1" id="KW-0472">Membrane</keyword>
<feature type="transmembrane region" description="Helical" evidence="1">
    <location>
        <begin position="144"/>
        <end position="163"/>
    </location>
</feature>